<evidence type="ECO:0000256" key="1">
    <source>
        <dbReference type="ARBA" id="ARBA00004651"/>
    </source>
</evidence>
<keyword evidence="9 12" id="KW-1133">Transmembrane helix</keyword>
<dbReference type="NCBIfam" id="TIGR00203">
    <property type="entry name" value="cydB"/>
    <property type="match status" value="1"/>
</dbReference>
<dbReference type="EMBL" id="JAPTMY010000044">
    <property type="protein sequence ID" value="MCZ0859239.1"/>
    <property type="molecule type" value="Genomic_DNA"/>
</dbReference>
<evidence type="ECO:0000256" key="9">
    <source>
        <dbReference type="ARBA" id="ARBA00022989"/>
    </source>
</evidence>
<evidence type="ECO:0000256" key="8">
    <source>
        <dbReference type="ARBA" id="ARBA00022982"/>
    </source>
</evidence>
<evidence type="ECO:0000256" key="5">
    <source>
        <dbReference type="ARBA" id="ARBA00022617"/>
    </source>
</evidence>
<dbReference type="PIRSF" id="PIRSF000267">
    <property type="entry name" value="Cyt_oxidse_sub2"/>
    <property type="match status" value="1"/>
</dbReference>
<evidence type="ECO:0000256" key="12">
    <source>
        <dbReference type="SAM" id="Phobius"/>
    </source>
</evidence>
<dbReference type="InterPro" id="IPR003317">
    <property type="entry name" value="Cyt-d_oxidase_su2"/>
</dbReference>
<comment type="subcellular location">
    <subcellularLocation>
        <location evidence="1">Cell membrane</location>
        <topology evidence="1">Multi-pass membrane protein</topology>
    </subcellularLocation>
</comment>
<keyword evidence="14" id="KW-1185">Reference proteome</keyword>
<evidence type="ECO:0000256" key="10">
    <source>
        <dbReference type="ARBA" id="ARBA00023004"/>
    </source>
</evidence>
<evidence type="ECO:0000256" key="4">
    <source>
        <dbReference type="ARBA" id="ARBA00022475"/>
    </source>
</evidence>
<dbReference type="Proteomes" id="UP001072034">
    <property type="component" value="Unassembled WGS sequence"/>
</dbReference>
<evidence type="ECO:0000313" key="14">
    <source>
        <dbReference type="Proteomes" id="UP001072034"/>
    </source>
</evidence>
<keyword evidence="7" id="KW-0479">Metal-binding</keyword>
<keyword evidence="3" id="KW-0813">Transport</keyword>
<dbReference type="RefSeq" id="WP_268918499.1">
    <property type="nucleotide sequence ID" value="NZ_JAPTMY010000044.1"/>
</dbReference>
<keyword evidence="8" id="KW-0249">Electron transport</keyword>
<dbReference type="PANTHER" id="PTHR43141:SF5">
    <property type="entry name" value="CYTOCHROME BD-I UBIQUINOL OXIDASE SUBUNIT 2"/>
    <property type="match status" value="1"/>
</dbReference>
<keyword evidence="4" id="KW-1003">Cell membrane</keyword>
<sequence length="378" mass="40807">MTPLSILWFVLIAVLWIGYLTLEGFDFGVGMLLRILGRDERERRAMLGTIGPHWDGNEVWLLTAGGATFAAFPEWYGTLFSGAYLVLLLILLCLIVRICAIEWREKINDQVWRDRWDWAHTVSAWIPSILWGAAFANLVQGMRIEVIDTASGAPVPAGQVSPDALVHGASHQITGGFLSLLTPFTLLGGAVTCLLFLTHGALFVSLKTAGELSERALALARRSAPASTAVTAVWALWAQLAHSPNALSWIPLVLAALALIGSLALTRRGSEGRAFALHFAGIAFAVVFIFAAMAPDVMRSSVDAAYSLTIAQAASADTTLLIMTVAAVVFVPVVLFYTIWGYKVFSRRIRAEAIDPHGGGLHPTRVRDSAQPEAAIGY</sequence>
<evidence type="ECO:0000256" key="7">
    <source>
        <dbReference type="ARBA" id="ARBA00022723"/>
    </source>
</evidence>
<evidence type="ECO:0000256" key="3">
    <source>
        <dbReference type="ARBA" id="ARBA00022448"/>
    </source>
</evidence>
<feature type="transmembrane region" description="Helical" evidence="12">
    <location>
        <begin position="224"/>
        <end position="240"/>
    </location>
</feature>
<dbReference type="Pfam" id="PF02322">
    <property type="entry name" value="Cyt_bd_oxida_II"/>
    <property type="match status" value="1"/>
</dbReference>
<organism evidence="13 14">
    <name type="scientific">Actinomyces israelii</name>
    <dbReference type="NCBI Taxonomy" id="1659"/>
    <lineage>
        <taxon>Bacteria</taxon>
        <taxon>Bacillati</taxon>
        <taxon>Actinomycetota</taxon>
        <taxon>Actinomycetes</taxon>
        <taxon>Actinomycetales</taxon>
        <taxon>Actinomycetaceae</taxon>
        <taxon>Actinomyces</taxon>
    </lineage>
</organism>
<evidence type="ECO:0000313" key="13">
    <source>
        <dbReference type="EMBL" id="MCZ0859239.1"/>
    </source>
</evidence>
<feature type="transmembrane region" description="Helical" evidence="12">
    <location>
        <begin position="82"/>
        <end position="101"/>
    </location>
</feature>
<keyword evidence="10" id="KW-0408">Iron</keyword>
<keyword evidence="11 12" id="KW-0472">Membrane</keyword>
<feature type="transmembrane region" description="Helical" evidence="12">
    <location>
        <begin position="277"/>
        <end position="298"/>
    </location>
</feature>
<evidence type="ECO:0000256" key="6">
    <source>
        <dbReference type="ARBA" id="ARBA00022692"/>
    </source>
</evidence>
<feature type="transmembrane region" description="Helical" evidence="12">
    <location>
        <begin position="122"/>
        <end position="139"/>
    </location>
</feature>
<feature type="transmembrane region" description="Helical" evidence="12">
    <location>
        <begin position="246"/>
        <end position="265"/>
    </location>
</feature>
<comment type="caution">
    <text evidence="13">The sequence shown here is derived from an EMBL/GenBank/DDBJ whole genome shotgun (WGS) entry which is preliminary data.</text>
</comment>
<accession>A0ABT4IBW8</accession>
<keyword evidence="5" id="KW-0349">Heme</keyword>
<feature type="transmembrane region" description="Helical" evidence="12">
    <location>
        <begin position="184"/>
        <end position="204"/>
    </location>
</feature>
<feature type="transmembrane region" description="Helical" evidence="12">
    <location>
        <begin position="6"/>
        <end position="36"/>
    </location>
</feature>
<name>A0ABT4IBW8_9ACTO</name>
<feature type="transmembrane region" description="Helical" evidence="12">
    <location>
        <begin position="318"/>
        <end position="340"/>
    </location>
</feature>
<dbReference type="PANTHER" id="PTHR43141">
    <property type="entry name" value="CYTOCHROME BD2 SUBUNIT II"/>
    <property type="match status" value="1"/>
</dbReference>
<reference evidence="13" key="1">
    <citation type="submission" date="2022-10" db="EMBL/GenBank/DDBJ databases">
        <title>Genome sequence of Actinomyces israelii ATCC 10048.</title>
        <authorList>
            <person name="Watt R.M."/>
            <person name="Tong W.M."/>
        </authorList>
    </citation>
    <scope>NUCLEOTIDE SEQUENCE</scope>
    <source>
        <strain evidence="13">ATCC 10048</strain>
    </source>
</reference>
<gene>
    <name evidence="13" type="primary">cydB</name>
    <name evidence="13" type="ORF">OHJ16_14445</name>
</gene>
<evidence type="ECO:0000256" key="2">
    <source>
        <dbReference type="ARBA" id="ARBA00007543"/>
    </source>
</evidence>
<proteinExistence type="inferred from homology"/>
<comment type="similarity">
    <text evidence="2">Belongs to the cytochrome ubiquinol oxidase subunit 2 family.</text>
</comment>
<keyword evidence="6 12" id="KW-0812">Transmembrane</keyword>
<protein>
    <submittedName>
        <fullName evidence="13">Cytochrome d ubiquinol oxidase subunit II</fullName>
    </submittedName>
</protein>
<evidence type="ECO:0000256" key="11">
    <source>
        <dbReference type="ARBA" id="ARBA00023136"/>
    </source>
</evidence>